<dbReference type="EMBL" id="JAGTXO010000003">
    <property type="protein sequence ID" value="KAG8469117.1"/>
    <property type="molecule type" value="Genomic_DNA"/>
</dbReference>
<dbReference type="Proteomes" id="UP000751190">
    <property type="component" value="Unassembled WGS sequence"/>
</dbReference>
<organism evidence="3 4">
    <name type="scientific">Diacronema lutheri</name>
    <name type="common">Unicellular marine alga</name>
    <name type="synonym">Monochrysis lutheri</name>
    <dbReference type="NCBI Taxonomy" id="2081491"/>
    <lineage>
        <taxon>Eukaryota</taxon>
        <taxon>Haptista</taxon>
        <taxon>Haptophyta</taxon>
        <taxon>Pavlovophyceae</taxon>
        <taxon>Pavlovales</taxon>
        <taxon>Pavlovaceae</taxon>
        <taxon>Diacronema</taxon>
    </lineage>
</organism>
<accession>A0A8J6CBS9</accession>
<feature type="region of interest" description="Disordered" evidence="2">
    <location>
        <begin position="93"/>
        <end position="112"/>
    </location>
</feature>
<feature type="coiled-coil region" evidence="1">
    <location>
        <begin position="61"/>
        <end position="88"/>
    </location>
</feature>
<feature type="coiled-coil region" evidence="1">
    <location>
        <begin position="291"/>
        <end position="325"/>
    </location>
</feature>
<feature type="coiled-coil region" evidence="1">
    <location>
        <begin position="351"/>
        <end position="378"/>
    </location>
</feature>
<feature type="region of interest" description="Disordered" evidence="2">
    <location>
        <begin position="687"/>
        <end position="785"/>
    </location>
</feature>
<feature type="compositionally biased region" description="Low complexity" evidence="2">
    <location>
        <begin position="702"/>
        <end position="720"/>
    </location>
</feature>
<gene>
    <name evidence="3" type="ORF">KFE25_007635</name>
</gene>
<proteinExistence type="predicted"/>
<dbReference type="AlphaFoldDB" id="A0A8J6CBS9"/>
<keyword evidence="4" id="KW-1185">Reference proteome</keyword>
<protein>
    <submittedName>
        <fullName evidence="3">Uncharacterized protein</fullName>
    </submittedName>
</protein>
<feature type="compositionally biased region" description="Basic and acidic residues" evidence="2">
    <location>
        <begin position="726"/>
        <end position="746"/>
    </location>
</feature>
<feature type="coiled-coil region" evidence="1">
    <location>
        <begin position="136"/>
        <end position="170"/>
    </location>
</feature>
<sequence length="785" mass="81081">MLDLAEASGVVSSMLAAAHAGGGDEADGLVSINDRAIQSVLATVLRELHELRDAPSGGAREAEARRELKMLRTRVAVAEEALAQLGARVDDLGEAASREPRARERDRADAGARVEAQLRAQLDAQADAQAQLLDGLRATRQRAKAAQAAADAADARAREVGDRLRALERAGAHGPTAVARAGGDAGAVEAAVAAAARAEASAQRVHAEMDARLGAAASDLAASWEEHHTRAVNEARAEMGAAAADAARHELARQLPPLARDRLLAAAAAADASAAGAAGAGARDRHVEQSVARQQRQLAQLELSVAQQQQQLVTVERARAEAASELRSARGAAESAAGAAADAERAADASRAACARALADARAEARAAEARVDARTDELAHELRAELSGALNRVRGAARAEGAAAAIAAIATEAPARRAPPPLVAAVAQPVEPPPPAETIDGRSVGETVRAHAAALRAVREHLARHEEVQQAVARGLTELRRELQLERDVVESALGGGRAGRAGLGVLGGAGAEGAVGSAADAATARASARDALVRADAAVLGVRQLEAMLRERMADFDGRLAESEGDALRTGEEVRALAGQQARLSELHASLAAQLSEVRKLVAHDLTRLAARLDGKADADVVGGKADGADVERLHASMHRLLAELSADPARLYAHRRFYSSRPHLLNAYRVAPVPGGGLLWQEDAPKVAQSRPRAHRARSAASARGSSSASSRALRADGAGGVSEHERDHARELHADGGARLRAGDGAAAEPRSGRAPRHVDAGGRGRRLALDECSAADSEGP</sequence>
<evidence type="ECO:0000313" key="4">
    <source>
        <dbReference type="Proteomes" id="UP000751190"/>
    </source>
</evidence>
<evidence type="ECO:0000256" key="1">
    <source>
        <dbReference type="SAM" id="Coils"/>
    </source>
</evidence>
<reference evidence="3" key="1">
    <citation type="submission" date="2021-05" db="EMBL/GenBank/DDBJ databases">
        <title>The genome of the haptophyte Pavlova lutheri (Diacronema luteri, Pavlovales) - a model for lipid biosynthesis in eukaryotic algae.</title>
        <authorList>
            <person name="Hulatt C.J."/>
            <person name="Posewitz M.C."/>
        </authorList>
    </citation>
    <scope>NUCLEOTIDE SEQUENCE</scope>
    <source>
        <strain evidence="3">NIVA-4/92</strain>
    </source>
</reference>
<comment type="caution">
    <text evidence="3">The sequence shown here is derived from an EMBL/GenBank/DDBJ whole genome shotgun (WGS) entry which is preliminary data.</text>
</comment>
<dbReference type="OrthoDB" id="10654089at2759"/>
<evidence type="ECO:0000313" key="3">
    <source>
        <dbReference type="EMBL" id="KAG8469117.1"/>
    </source>
</evidence>
<keyword evidence="1" id="KW-0175">Coiled coil</keyword>
<name>A0A8J6CBS9_DIALT</name>
<evidence type="ECO:0000256" key="2">
    <source>
        <dbReference type="SAM" id="MobiDB-lite"/>
    </source>
</evidence>